<comment type="caution">
    <text evidence="2">The sequence shown here is derived from an EMBL/GenBank/DDBJ whole genome shotgun (WGS) entry which is preliminary data.</text>
</comment>
<evidence type="ECO:0000256" key="1">
    <source>
        <dbReference type="SAM" id="MobiDB-lite"/>
    </source>
</evidence>
<evidence type="ECO:0000313" key="3">
    <source>
        <dbReference type="Proteomes" id="UP000315783"/>
    </source>
</evidence>
<feature type="region of interest" description="Disordered" evidence="1">
    <location>
        <begin position="99"/>
        <end position="127"/>
    </location>
</feature>
<keyword evidence="3" id="KW-1185">Reference proteome</keyword>
<sequence length="127" mass="14332">MRHSVARQLGSIRIFINEEYFDPGKSTHQNRQACDHQVQEVVPSAVLERLLQRLLTASSLIEDHLSSKFIKTGREYLMVPNMAIVRIALRTWLRGGMTNPGAPSARPVVQQGRSAGDYSSQEDQLSW</sequence>
<dbReference type="Proteomes" id="UP000315783">
    <property type="component" value="Unassembled WGS sequence"/>
</dbReference>
<evidence type="ECO:0000313" key="2">
    <source>
        <dbReference type="EMBL" id="TQV96039.1"/>
    </source>
</evidence>
<feature type="compositionally biased region" description="Polar residues" evidence="1">
    <location>
        <begin position="111"/>
        <end position="127"/>
    </location>
</feature>
<protein>
    <submittedName>
        <fullName evidence="2">Uncharacterized protein</fullName>
    </submittedName>
</protein>
<dbReference type="AlphaFoldDB" id="A0A545V2T6"/>
<organism evidence="2 3">
    <name type="scientific">Cordyceps javanica</name>
    <dbReference type="NCBI Taxonomy" id="43265"/>
    <lineage>
        <taxon>Eukaryota</taxon>
        <taxon>Fungi</taxon>
        <taxon>Dikarya</taxon>
        <taxon>Ascomycota</taxon>
        <taxon>Pezizomycotina</taxon>
        <taxon>Sordariomycetes</taxon>
        <taxon>Hypocreomycetidae</taxon>
        <taxon>Hypocreales</taxon>
        <taxon>Cordycipitaceae</taxon>
        <taxon>Cordyceps</taxon>
    </lineage>
</organism>
<name>A0A545V2T6_9HYPO</name>
<proteinExistence type="predicted"/>
<reference evidence="2 3" key="1">
    <citation type="journal article" date="2019" name="Appl. Microbiol. Biotechnol.">
        <title>Genome sequence of Isaria javanica and comparative genome analysis insights into family S53 peptidase evolution in fungal entomopathogens.</title>
        <authorList>
            <person name="Lin R."/>
            <person name="Zhang X."/>
            <person name="Xin B."/>
            <person name="Zou M."/>
            <person name="Gao Y."/>
            <person name="Qin F."/>
            <person name="Hu Q."/>
            <person name="Xie B."/>
            <person name="Cheng X."/>
        </authorList>
    </citation>
    <scope>NUCLEOTIDE SEQUENCE [LARGE SCALE GENOMIC DNA]</scope>
    <source>
        <strain evidence="2 3">IJ1G</strain>
    </source>
</reference>
<gene>
    <name evidence="2" type="ORF">IF1G_05868</name>
</gene>
<accession>A0A545V2T6</accession>
<dbReference type="EMBL" id="SPUK01000007">
    <property type="protein sequence ID" value="TQV96039.1"/>
    <property type="molecule type" value="Genomic_DNA"/>
</dbReference>